<proteinExistence type="inferred from homology"/>
<reference evidence="6" key="2">
    <citation type="journal article" date="2020" name="Environ. Microbiol.">
        <title>The novel and transferable erm(51) gene confers Macrolides, Lincosamides, and Streptogramins B (MLSB) resistance to clonal Rhodococcus equi in the environment.</title>
        <authorList>
            <person name="Huber L."/>
            <person name="Giguere S."/>
            <person name="Slovis N.M."/>
            <person name="Alvarez-Narvaez S."/>
            <person name="Hart K.A."/>
            <person name="Greiter M."/>
            <person name="Morris E.R.A."/>
            <person name="Cohen N.D."/>
        </authorList>
    </citation>
    <scope>NUCLEOTIDE SEQUENCE</scope>
    <source>
        <strain evidence="6">Lh_116_1</strain>
        <strain evidence="7">Lh_16_1</strain>
    </source>
</reference>
<dbReference type="Gene3D" id="3.40.50.2300">
    <property type="match status" value="2"/>
</dbReference>
<dbReference type="EMBL" id="WVDC01000001">
    <property type="protein sequence ID" value="NKW41184.1"/>
    <property type="molecule type" value="Genomic_DNA"/>
</dbReference>
<dbReference type="RefSeq" id="WP_084961639.1">
    <property type="nucleotide sequence ID" value="NZ_CP095477.1"/>
</dbReference>
<keyword evidence="2 3" id="KW-0732">Signal</keyword>
<feature type="signal peptide" evidence="3">
    <location>
        <begin position="1"/>
        <end position="27"/>
    </location>
</feature>
<dbReference type="PROSITE" id="PS51257">
    <property type="entry name" value="PROKAR_LIPOPROTEIN"/>
    <property type="match status" value="1"/>
</dbReference>
<dbReference type="InterPro" id="IPR028081">
    <property type="entry name" value="Leu-bd"/>
</dbReference>
<evidence type="ECO:0000256" key="1">
    <source>
        <dbReference type="ARBA" id="ARBA00010062"/>
    </source>
</evidence>
<name>A0A9Q2Z0C5_RHOHA</name>
<evidence type="ECO:0000313" key="5">
    <source>
        <dbReference type="EMBL" id="MBM4565308.1"/>
    </source>
</evidence>
<gene>
    <name evidence="5" type="ORF">GS441_07635</name>
    <name evidence="6" type="ORF">GS882_19525</name>
    <name evidence="7" type="ORF">GS947_06020</name>
</gene>
<feature type="domain" description="Leucine-binding protein" evidence="4">
    <location>
        <begin position="48"/>
        <end position="380"/>
    </location>
</feature>
<sequence length="404" mass="41503">MTARHAPALVAAAVSTLLLVSCGTADPAESDGADEPYRVLVTGGISAQGALAANAKTSILAAKAGAQVQNEAGGIGGRRIELTVVDDGGDPTKAVTELRKAITAQKPDLYLSSGPSAVSAAVLPILNQNDILSFGVAPTSDSTDPSKFPLNFDVGVGPTESARGIVGFAKEKGYDDIGVVHGSTAYGESFGKEMTSALKDAGLEQAGNEEYEATALDMTAQLQALKNAGAKAIALDAYGAPLGYVLQSMQRLDWDVPLIGNISVGATNLVANEPPAGVLGTPASENLVVQVFGSTVHDTDAETVNRMVDTMASLGTISSTLVIAGQYDAFPLVAAAAEYAGTTTDAAKLAEALETEEVQANASTAFFSRYHFTADDHGPNPDQDEMRFVAPTKVLNGQFGNPRA</sequence>
<protein>
    <submittedName>
        <fullName evidence="5">ABC transporter substrate-binding protein</fullName>
    </submittedName>
</protein>
<evidence type="ECO:0000259" key="4">
    <source>
        <dbReference type="Pfam" id="PF13458"/>
    </source>
</evidence>
<comment type="caution">
    <text evidence="5">The sequence shown here is derived from an EMBL/GenBank/DDBJ whole genome shotgun (WGS) entry which is preliminary data.</text>
</comment>
<dbReference type="Pfam" id="PF13458">
    <property type="entry name" value="Peripla_BP_6"/>
    <property type="match status" value="1"/>
</dbReference>
<dbReference type="Proteomes" id="UP000603463">
    <property type="component" value="Unassembled WGS sequence"/>
</dbReference>
<dbReference type="Proteomes" id="UP000608063">
    <property type="component" value="Unassembled WGS sequence"/>
</dbReference>
<dbReference type="InterPro" id="IPR028082">
    <property type="entry name" value="Peripla_BP_I"/>
</dbReference>
<evidence type="ECO:0000313" key="7">
    <source>
        <dbReference type="EMBL" id="NKW41184.1"/>
    </source>
</evidence>
<evidence type="ECO:0000313" key="8">
    <source>
        <dbReference type="Proteomes" id="UP000808906"/>
    </source>
</evidence>
<organism evidence="5 8">
    <name type="scientific">Rhodococcus hoagii</name>
    <name type="common">Corynebacterium equii</name>
    <dbReference type="NCBI Taxonomy" id="43767"/>
    <lineage>
        <taxon>Bacteria</taxon>
        <taxon>Bacillati</taxon>
        <taxon>Actinomycetota</taxon>
        <taxon>Actinomycetes</taxon>
        <taxon>Mycobacteriales</taxon>
        <taxon>Nocardiaceae</taxon>
        <taxon>Prescottella</taxon>
    </lineage>
</organism>
<accession>A0A9Q2Z0C5</accession>
<dbReference type="SUPFAM" id="SSF53822">
    <property type="entry name" value="Periplasmic binding protein-like I"/>
    <property type="match status" value="1"/>
</dbReference>
<dbReference type="Proteomes" id="UP000808906">
    <property type="component" value="Unassembled WGS sequence"/>
</dbReference>
<dbReference type="PANTHER" id="PTHR30483:SF38">
    <property type="entry name" value="BLR7848 PROTEIN"/>
    <property type="match status" value="1"/>
</dbReference>
<comment type="similarity">
    <text evidence="1">Belongs to the leucine-binding protein family.</text>
</comment>
<evidence type="ECO:0000313" key="6">
    <source>
        <dbReference type="EMBL" id="NKT80280.1"/>
    </source>
</evidence>
<dbReference type="EMBL" id="WUXR01000002">
    <property type="protein sequence ID" value="MBM4565308.1"/>
    <property type="molecule type" value="Genomic_DNA"/>
</dbReference>
<dbReference type="EMBL" id="WVBC01000032">
    <property type="protein sequence ID" value="NKT80280.1"/>
    <property type="molecule type" value="Genomic_DNA"/>
</dbReference>
<evidence type="ECO:0000256" key="3">
    <source>
        <dbReference type="SAM" id="SignalP"/>
    </source>
</evidence>
<feature type="chain" id="PRO_5044465506" evidence="3">
    <location>
        <begin position="28"/>
        <end position="404"/>
    </location>
</feature>
<dbReference type="InterPro" id="IPR051010">
    <property type="entry name" value="BCAA_transport"/>
</dbReference>
<evidence type="ECO:0000256" key="2">
    <source>
        <dbReference type="ARBA" id="ARBA00022729"/>
    </source>
</evidence>
<dbReference type="AlphaFoldDB" id="A0A9Q2Z0C5"/>
<dbReference type="PANTHER" id="PTHR30483">
    <property type="entry name" value="LEUCINE-SPECIFIC-BINDING PROTEIN"/>
    <property type="match status" value="1"/>
</dbReference>
<reference evidence="5" key="1">
    <citation type="submission" date="2019-11" db="EMBL/GenBank/DDBJ databases">
        <title>Spread of Macrolides and rifampicin resistant Rhodococcus equi in clinical isolates in the USA.</title>
        <authorList>
            <person name="Alvarez-Narvaez S."/>
            <person name="Huber L."/>
            <person name="Cohen N.D."/>
            <person name="Slovis N."/>
            <person name="Greiter M."/>
            <person name="Giguere S."/>
            <person name="Hart K."/>
        </authorList>
    </citation>
    <scope>NUCLEOTIDE SEQUENCE</scope>
    <source>
        <strain evidence="5">Lh_17</strain>
    </source>
</reference>